<protein>
    <recommendedName>
        <fullName evidence="3">DNA topoisomerase (ATP-hydrolyzing)</fullName>
        <ecNumber evidence="3">5.6.2.2</ecNumber>
    </recommendedName>
</protein>
<gene>
    <name evidence="10" type="ORF">IPN02_10695</name>
</gene>
<keyword evidence="5 7" id="KW-0238">DNA-binding</keyword>
<sequence length="816" mass="87728">MSDQGELFTEPPTFAARVLDVPVAEEMSESFLAYSLSVITSRAIPDVRDGLKPVQRRILYAMEDMGLRPDRPHRKCAGVVGETMGKYHPHGDGAIYDALTRMGQDFSRVVTLIDPHGNFGSLDDPPAAYRYTECRLTPAAQEMLAELDEDTVEFRPTFDGQRDEPVVLPGRLPNLLVNGTSGIAVGMATNMASHNLREVADLVELVMTKRRPQPTIEEIMAVLPGPDFPSGGIVVDDGLAEAYATGRGTFRIRATAEITKVTKNRQGIVVTELPYQVGPERVLTRTQDLIRDGKISGISDVKNLSDRTSGLRLVFECKAGVNPKAVLTELYRQTPLEESFGINNVVLVNGVPTTMGVARLAQHYIDHRLEVIFRRTEHRLARAQSKLHLLEGRMIALDAIDLVVSIIRSSHDTPEARERLMAELSLSEIQATDILEMPLRRLTALARLELEGEIAELREAIADFELILSSEQRRRTLVLKELRELVDAFGRDRRTRIVSPEALSDVTAVEAAASDEPATDEPCVVALSSSGVVGVEPVGGPKAASFGRHDVLIDRVTASTQATVWGITSGGRAVSASVAEIDAVAGRSRGSSVGDAFGLERGEVLLRLVAPARGDHLGGASAPLLLVSARGQAKRITIEELVGTRPGQPAMKLKDGDSLVDAFEADDDTDVVIVASDAQALRTSAANIAIQGRTAGGVAGMKLTSGATVVGAGPVVPGAVVISVTDAQTAKATDVAALPAKGRATGGVRLTKFRGEKRLDWAWVGPENGRLVVVGQEENPSRPDTSPEPLTLEITGRDLISHATTRRWLGIGTGRW</sequence>
<evidence type="ECO:0000256" key="3">
    <source>
        <dbReference type="ARBA" id="ARBA00012895"/>
    </source>
</evidence>
<dbReference type="InterPro" id="IPR050220">
    <property type="entry name" value="Type_II_DNA_Topoisomerases"/>
</dbReference>
<dbReference type="GO" id="GO:0034335">
    <property type="term" value="F:DNA negative supercoiling activity"/>
    <property type="evidence" value="ECO:0007669"/>
    <property type="project" value="UniProtKB-ARBA"/>
</dbReference>
<dbReference type="Pfam" id="PF00521">
    <property type="entry name" value="DNA_topoisoIV"/>
    <property type="match status" value="1"/>
</dbReference>
<feature type="domain" description="Topo IIA-type catalytic" evidence="9">
    <location>
        <begin position="44"/>
        <end position="511"/>
    </location>
</feature>
<dbReference type="Gene3D" id="1.10.268.10">
    <property type="entry name" value="Topoisomerase, domain 3"/>
    <property type="match status" value="1"/>
</dbReference>
<dbReference type="FunFam" id="3.30.1360.40:FF:000002">
    <property type="entry name" value="DNA gyrase subunit A"/>
    <property type="match status" value="1"/>
</dbReference>
<dbReference type="InterPro" id="IPR013760">
    <property type="entry name" value="Topo_IIA-like_dom_sf"/>
</dbReference>
<dbReference type="SMART" id="SM00434">
    <property type="entry name" value="TOP4c"/>
    <property type="match status" value="1"/>
</dbReference>
<dbReference type="EC" id="5.6.2.2" evidence="3"/>
<dbReference type="SUPFAM" id="SSF56719">
    <property type="entry name" value="Type II DNA topoisomerase"/>
    <property type="match status" value="1"/>
</dbReference>
<comment type="caution">
    <text evidence="10">The sequence shown here is derived from an EMBL/GenBank/DDBJ whole genome shotgun (WGS) entry which is preliminary data.</text>
</comment>
<keyword evidence="4 7" id="KW-0799">Topoisomerase</keyword>
<evidence type="ECO:0000256" key="6">
    <source>
        <dbReference type="ARBA" id="ARBA00023235"/>
    </source>
</evidence>
<dbReference type="PROSITE" id="PS52040">
    <property type="entry name" value="TOPO_IIA"/>
    <property type="match status" value="1"/>
</dbReference>
<dbReference type="InterPro" id="IPR035516">
    <property type="entry name" value="Gyrase/topoIV_suA_C"/>
</dbReference>
<dbReference type="PANTHER" id="PTHR43493:SF5">
    <property type="entry name" value="DNA GYRASE SUBUNIT A, CHLOROPLASTIC_MITOCHONDRIAL"/>
    <property type="match status" value="1"/>
</dbReference>
<accession>A0A936NBI9</accession>
<organism evidence="10 11">
    <name type="scientific">Candidatus Neomicrothrix subdominans</name>
    <dbReference type="NCBI Taxonomy" id="2954438"/>
    <lineage>
        <taxon>Bacteria</taxon>
        <taxon>Bacillati</taxon>
        <taxon>Actinomycetota</taxon>
        <taxon>Acidimicrobiia</taxon>
        <taxon>Acidimicrobiales</taxon>
        <taxon>Microthrixaceae</taxon>
        <taxon>Candidatus Neomicrothrix</taxon>
    </lineage>
</organism>
<name>A0A936NBI9_9ACTN</name>
<evidence type="ECO:0000259" key="9">
    <source>
        <dbReference type="PROSITE" id="PS52040"/>
    </source>
</evidence>
<dbReference type="InterPro" id="IPR013757">
    <property type="entry name" value="Topo_IIA_A_a_sf"/>
</dbReference>
<dbReference type="PANTHER" id="PTHR43493">
    <property type="entry name" value="DNA GYRASE/TOPOISOMERASE SUBUNIT A"/>
    <property type="match status" value="1"/>
</dbReference>
<dbReference type="GO" id="GO:0009330">
    <property type="term" value="C:DNA topoisomerase type II (double strand cut, ATP-hydrolyzing) complex"/>
    <property type="evidence" value="ECO:0007669"/>
    <property type="project" value="TreeGrafter"/>
</dbReference>
<feature type="active site" description="O-(5'-phospho-DNA)-tyrosine intermediate" evidence="7">
    <location>
        <position position="131"/>
    </location>
</feature>
<keyword evidence="8" id="KW-0175">Coiled coil</keyword>
<dbReference type="FunFam" id="1.10.268.10:FF:000001">
    <property type="entry name" value="DNA gyrase subunit A"/>
    <property type="match status" value="1"/>
</dbReference>
<evidence type="ECO:0000256" key="8">
    <source>
        <dbReference type="SAM" id="Coils"/>
    </source>
</evidence>
<dbReference type="Proteomes" id="UP000727993">
    <property type="component" value="Unassembled WGS sequence"/>
</dbReference>
<reference evidence="10 11" key="1">
    <citation type="submission" date="2020-10" db="EMBL/GenBank/DDBJ databases">
        <title>Connecting structure to function with the recovery of over 1000 high-quality activated sludge metagenome-assembled genomes encoding full-length rRNA genes using long-read sequencing.</title>
        <authorList>
            <person name="Singleton C.M."/>
            <person name="Petriglieri F."/>
            <person name="Kristensen J.M."/>
            <person name="Kirkegaard R.H."/>
            <person name="Michaelsen T.Y."/>
            <person name="Andersen M.H."/>
            <person name="Karst S.M."/>
            <person name="Dueholm M.S."/>
            <person name="Nielsen P.H."/>
            <person name="Albertsen M."/>
        </authorList>
    </citation>
    <scope>NUCLEOTIDE SEQUENCE [LARGE SCALE GENOMIC DNA]</scope>
    <source>
        <strain evidence="10">Lyne_18-Q3-R50-59_MAXAC.006</strain>
    </source>
</reference>
<evidence type="ECO:0000256" key="1">
    <source>
        <dbReference type="ARBA" id="ARBA00000185"/>
    </source>
</evidence>
<dbReference type="SUPFAM" id="SSF101904">
    <property type="entry name" value="GyrA/ParC C-terminal domain-like"/>
    <property type="match status" value="1"/>
</dbReference>
<dbReference type="Gene3D" id="3.30.1360.40">
    <property type="match status" value="1"/>
</dbReference>
<keyword evidence="6 7" id="KW-0413">Isomerase</keyword>
<evidence type="ECO:0000256" key="5">
    <source>
        <dbReference type="ARBA" id="ARBA00023125"/>
    </source>
</evidence>
<dbReference type="InterPro" id="IPR002205">
    <property type="entry name" value="Topo_IIA_dom_A"/>
</dbReference>
<dbReference type="GO" id="GO:0005524">
    <property type="term" value="F:ATP binding"/>
    <property type="evidence" value="ECO:0007669"/>
    <property type="project" value="InterPro"/>
</dbReference>
<evidence type="ECO:0000313" key="11">
    <source>
        <dbReference type="Proteomes" id="UP000727993"/>
    </source>
</evidence>
<dbReference type="Gene3D" id="2.120.10.90">
    <property type="entry name" value="DNA gyrase/topoisomerase IV, subunit A, C-terminal"/>
    <property type="match status" value="1"/>
</dbReference>
<evidence type="ECO:0000256" key="4">
    <source>
        <dbReference type="ARBA" id="ARBA00023029"/>
    </source>
</evidence>
<feature type="coiled-coil region" evidence="8">
    <location>
        <begin position="447"/>
        <end position="474"/>
    </location>
</feature>
<evidence type="ECO:0000313" key="10">
    <source>
        <dbReference type="EMBL" id="MBK9297275.1"/>
    </source>
</evidence>
<dbReference type="GO" id="GO:0005737">
    <property type="term" value="C:cytoplasm"/>
    <property type="evidence" value="ECO:0007669"/>
    <property type="project" value="TreeGrafter"/>
</dbReference>
<dbReference type="InterPro" id="IPR013758">
    <property type="entry name" value="Topo_IIA_A/C_ab"/>
</dbReference>
<dbReference type="CDD" id="cd00187">
    <property type="entry name" value="TOP4c"/>
    <property type="match status" value="1"/>
</dbReference>
<dbReference type="GO" id="GO:0006265">
    <property type="term" value="P:DNA topological change"/>
    <property type="evidence" value="ECO:0007669"/>
    <property type="project" value="UniProtKB-UniRule"/>
</dbReference>
<proteinExistence type="inferred from homology"/>
<dbReference type="Gene3D" id="3.90.199.10">
    <property type="entry name" value="Topoisomerase II, domain 5"/>
    <property type="match status" value="1"/>
</dbReference>
<evidence type="ECO:0000256" key="7">
    <source>
        <dbReference type="PROSITE-ProRule" id="PRU01384"/>
    </source>
</evidence>
<dbReference type="Pfam" id="PF03989">
    <property type="entry name" value="DNA_gyraseA_C"/>
    <property type="match status" value="3"/>
</dbReference>
<evidence type="ECO:0000256" key="2">
    <source>
        <dbReference type="ARBA" id="ARBA00008263"/>
    </source>
</evidence>
<dbReference type="GO" id="GO:0003677">
    <property type="term" value="F:DNA binding"/>
    <property type="evidence" value="ECO:0007669"/>
    <property type="project" value="UniProtKB-UniRule"/>
</dbReference>
<comment type="similarity">
    <text evidence="2">Belongs to the type II topoisomerase GyrA/ParC subunit family.</text>
</comment>
<comment type="catalytic activity">
    <reaction evidence="1 7">
        <text>ATP-dependent breakage, passage and rejoining of double-stranded DNA.</text>
        <dbReference type="EC" id="5.6.2.2"/>
    </reaction>
</comment>
<dbReference type="InterPro" id="IPR006691">
    <property type="entry name" value="GyrA/parC_rep"/>
</dbReference>
<dbReference type="NCBIfam" id="NF004044">
    <property type="entry name" value="PRK05561.1"/>
    <property type="match status" value="1"/>
</dbReference>
<dbReference type="EMBL" id="JADJZA010000007">
    <property type="protein sequence ID" value="MBK9297275.1"/>
    <property type="molecule type" value="Genomic_DNA"/>
</dbReference>
<dbReference type="AlphaFoldDB" id="A0A936NBI9"/>